<dbReference type="PATRIC" id="fig|1434118.4.peg.4110"/>
<dbReference type="InterPro" id="IPR001647">
    <property type="entry name" value="HTH_TetR"/>
</dbReference>
<dbReference type="PRINTS" id="PR00455">
    <property type="entry name" value="HTHTETR"/>
</dbReference>
<evidence type="ECO:0000256" key="2">
    <source>
        <dbReference type="PROSITE-ProRule" id="PRU00335"/>
    </source>
</evidence>
<dbReference type="HOGENOM" id="CLU_069356_1_4_2"/>
<evidence type="ECO:0000256" key="1">
    <source>
        <dbReference type="ARBA" id="ARBA00023125"/>
    </source>
</evidence>
<dbReference type="Proteomes" id="UP000033123">
    <property type="component" value="Chromosome"/>
</dbReference>
<dbReference type="InterPro" id="IPR009057">
    <property type="entry name" value="Homeodomain-like_sf"/>
</dbReference>
<gene>
    <name evidence="4" type="ORF">MSSAC_3174</name>
</gene>
<reference evidence="4 5" key="1">
    <citation type="submission" date="2014-07" db="EMBL/GenBank/DDBJ databases">
        <title>Methanogenic archaea and the global carbon cycle.</title>
        <authorList>
            <person name="Henriksen J.R."/>
            <person name="Luke J."/>
            <person name="Reinhart S."/>
            <person name="Benedict M.N."/>
            <person name="Youngblut N.D."/>
            <person name="Metcalf M.E."/>
            <person name="Whitaker R.J."/>
            <person name="Metcalf W.W."/>
        </authorList>
    </citation>
    <scope>NUCLEOTIDE SEQUENCE [LARGE SCALE GENOMIC DNA]</scope>
    <source>
        <strain evidence="4 5">C2J</strain>
    </source>
</reference>
<evidence type="ECO:0000313" key="5">
    <source>
        <dbReference type="Proteomes" id="UP000033123"/>
    </source>
</evidence>
<protein>
    <submittedName>
        <fullName evidence="4">Transcriptional regulator, TetR family</fullName>
    </submittedName>
</protein>
<dbReference type="PROSITE" id="PS50977">
    <property type="entry name" value="HTH_TETR_2"/>
    <property type="match status" value="1"/>
</dbReference>
<dbReference type="GO" id="GO:0003677">
    <property type="term" value="F:DNA binding"/>
    <property type="evidence" value="ECO:0007669"/>
    <property type="project" value="UniProtKB-UniRule"/>
</dbReference>
<dbReference type="PANTHER" id="PTHR30328">
    <property type="entry name" value="TRANSCRIPTIONAL REPRESSOR"/>
    <property type="match status" value="1"/>
</dbReference>
<accession>A0A0E3PPQ2</accession>
<feature type="DNA-binding region" description="H-T-H motif" evidence="2">
    <location>
        <begin position="37"/>
        <end position="56"/>
    </location>
</feature>
<dbReference type="PANTHER" id="PTHR30328:SF54">
    <property type="entry name" value="HTH-TYPE TRANSCRIPTIONAL REPRESSOR SCO4008"/>
    <property type="match status" value="1"/>
</dbReference>
<proteinExistence type="predicted"/>
<evidence type="ECO:0000313" key="4">
    <source>
        <dbReference type="EMBL" id="AKB37764.1"/>
    </source>
</evidence>
<dbReference type="SUPFAM" id="SSF46689">
    <property type="entry name" value="Homeodomain-like"/>
    <property type="match status" value="1"/>
</dbReference>
<dbReference type="InterPro" id="IPR050109">
    <property type="entry name" value="HTH-type_TetR-like_transc_reg"/>
</dbReference>
<dbReference type="STRING" id="1434118.MSSAC_3174"/>
<dbReference type="AlphaFoldDB" id="A0A0E3PPQ2"/>
<dbReference type="RefSeq" id="WP_048184237.1">
    <property type="nucleotide sequence ID" value="NZ_CP009508.1"/>
</dbReference>
<dbReference type="GeneID" id="24872858"/>
<dbReference type="Pfam" id="PF00440">
    <property type="entry name" value="TetR_N"/>
    <property type="match status" value="1"/>
</dbReference>
<feature type="domain" description="HTH tetR-type" evidence="3">
    <location>
        <begin position="14"/>
        <end position="74"/>
    </location>
</feature>
<dbReference type="EMBL" id="CP009508">
    <property type="protein sequence ID" value="AKB37764.1"/>
    <property type="molecule type" value="Genomic_DNA"/>
</dbReference>
<organism evidence="4 5">
    <name type="scientific">Methanosarcina siciliae C2J</name>
    <dbReference type="NCBI Taxonomy" id="1434118"/>
    <lineage>
        <taxon>Archaea</taxon>
        <taxon>Methanobacteriati</taxon>
        <taxon>Methanobacteriota</taxon>
        <taxon>Stenosarchaea group</taxon>
        <taxon>Methanomicrobia</taxon>
        <taxon>Methanosarcinales</taxon>
        <taxon>Methanosarcinaceae</taxon>
        <taxon>Methanosarcina</taxon>
    </lineage>
</organism>
<evidence type="ECO:0000259" key="3">
    <source>
        <dbReference type="PROSITE" id="PS50977"/>
    </source>
</evidence>
<sequence length="221" mass="25439">MESKGDVKNKRDAVDKRTKILLVAEEIFSEVGFDGARVDDIAKEACVNKALIYYYFKSKDEILDTLFTSLVEDVKKILIKSVEGSSDIGQESSDIGQEDSYRDLFNTYMNFIIEKRKIIKVAIAESTKSTPNISIVMKVGNLIIDSEMENIRKAYEAKGLSFPADKQELLITEFFTGLMPLFSYALYKDEWERFYNISEEELREKFYQSFKKTHLAAHLIT</sequence>
<name>A0A0E3PPQ2_9EURY</name>
<keyword evidence="1 2" id="KW-0238">DNA-binding</keyword>
<dbReference type="Gene3D" id="1.10.357.10">
    <property type="entry name" value="Tetracycline Repressor, domain 2"/>
    <property type="match status" value="1"/>
</dbReference>
<dbReference type="KEGG" id="msj:MSSAC_3174"/>